<keyword evidence="2" id="KW-1185">Reference proteome</keyword>
<sequence>MSAVGRAVTGPYTVTIEGVTEPATFKQLCDALAALWKSIRVLPLGWDQASAYERFLVGADAPANVVRLLEERSPRPLEVTFTMDGRTHVVRVVASGH</sequence>
<protein>
    <submittedName>
        <fullName evidence="1">Uncharacterized protein</fullName>
    </submittedName>
</protein>
<organism evidence="1 2">
    <name type="scientific">Kitasatospora kazusensis</name>
    <dbReference type="NCBI Taxonomy" id="407974"/>
    <lineage>
        <taxon>Bacteria</taxon>
        <taxon>Bacillati</taxon>
        <taxon>Actinomycetota</taxon>
        <taxon>Actinomycetes</taxon>
        <taxon>Kitasatosporales</taxon>
        <taxon>Streptomycetaceae</taxon>
        <taxon>Kitasatospora</taxon>
    </lineage>
</organism>
<dbReference type="RefSeq" id="WP_344462594.1">
    <property type="nucleotide sequence ID" value="NZ_BAAANT010000007.1"/>
</dbReference>
<gene>
    <name evidence="1" type="ORF">GCM10009760_17760</name>
</gene>
<reference evidence="1 2" key="1">
    <citation type="journal article" date="2019" name="Int. J. Syst. Evol. Microbiol.">
        <title>The Global Catalogue of Microorganisms (GCM) 10K type strain sequencing project: providing services to taxonomists for standard genome sequencing and annotation.</title>
        <authorList>
            <consortium name="The Broad Institute Genomics Platform"/>
            <consortium name="The Broad Institute Genome Sequencing Center for Infectious Disease"/>
            <person name="Wu L."/>
            <person name="Ma J."/>
        </authorList>
    </citation>
    <scope>NUCLEOTIDE SEQUENCE [LARGE SCALE GENOMIC DNA]</scope>
    <source>
        <strain evidence="1 2">JCM 14560</strain>
    </source>
</reference>
<name>A0ABN2Z625_9ACTN</name>
<evidence type="ECO:0000313" key="2">
    <source>
        <dbReference type="Proteomes" id="UP001422759"/>
    </source>
</evidence>
<dbReference type="EMBL" id="BAAANT010000007">
    <property type="protein sequence ID" value="GAA2137357.1"/>
    <property type="molecule type" value="Genomic_DNA"/>
</dbReference>
<evidence type="ECO:0000313" key="1">
    <source>
        <dbReference type="EMBL" id="GAA2137357.1"/>
    </source>
</evidence>
<dbReference type="Proteomes" id="UP001422759">
    <property type="component" value="Unassembled WGS sequence"/>
</dbReference>
<proteinExistence type="predicted"/>
<comment type="caution">
    <text evidence="1">The sequence shown here is derived from an EMBL/GenBank/DDBJ whole genome shotgun (WGS) entry which is preliminary data.</text>
</comment>
<accession>A0ABN2Z625</accession>